<dbReference type="Pfam" id="PF13788">
    <property type="entry name" value="DUF4180"/>
    <property type="match status" value="1"/>
</dbReference>
<sequence>MNMTIDQRGTSRVAIIEGDGVVIGSVQEALDLMADASYNGDAHKLLLDKANVAEDFFELRTKLAGDILQKFTNYGVKIAIVGDFGGYDSKSLRDFIYECNQGKRFFFLADRAEALDALHAAD</sequence>
<name>A0ABS3WKL5_9BACL</name>
<evidence type="ECO:0000313" key="2">
    <source>
        <dbReference type="EMBL" id="MBO7748822.1"/>
    </source>
</evidence>
<comment type="caution">
    <text evidence="2">The sequence shown here is derived from an EMBL/GenBank/DDBJ whole genome shotgun (WGS) entry which is preliminary data.</text>
</comment>
<dbReference type="InterPro" id="IPR025438">
    <property type="entry name" value="DUF4180"/>
</dbReference>
<evidence type="ECO:0000313" key="3">
    <source>
        <dbReference type="Proteomes" id="UP000670947"/>
    </source>
</evidence>
<proteinExistence type="predicted"/>
<organism evidence="2 3">
    <name type="scientific">Paenibacillus artemisiicola</name>
    <dbReference type="NCBI Taxonomy" id="1172618"/>
    <lineage>
        <taxon>Bacteria</taxon>
        <taxon>Bacillati</taxon>
        <taxon>Bacillota</taxon>
        <taxon>Bacilli</taxon>
        <taxon>Bacillales</taxon>
        <taxon>Paenibacillaceae</taxon>
        <taxon>Paenibacillus</taxon>
    </lineage>
</organism>
<dbReference type="EMBL" id="JAGGDJ010000077">
    <property type="protein sequence ID" value="MBO7748822.1"/>
    <property type="molecule type" value="Genomic_DNA"/>
</dbReference>
<gene>
    <name evidence="2" type="ORF">I8J29_32090</name>
</gene>
<feature type="domain" description="DUF4180" evidence="1">
    <location>
        <begin position="10"/>
        <end position="118"/>
    </location>
</feature>
<accession>A0ABS3WKL5</accession>
<dbReference type="Proteomes" id="UP000670947">
    <property type="component" value="Unassembled WGS sequence"/>
</dbReference>
<keyword evidence="3" id="KW-1185">Reference proteome</keyword>
<protein>
    <submittedName>
        <fullName evidence="2">DUF4180 domain-containing protein</fullName>
    </submittedName>
</protein>
<evidence type="ECO:0000259" key="1">
    <source>
        <dbReference type="Pfam" id="PF13788"/>
    </source>
</evidence>
<dbReference type="RefSeq" id="WP_208851344.1">
    <property type="nucleotide sequence ID" value="NZ_JAGGDJ010000077.1"/>
</dbReference>
<reference evidence="2 3" key="1">
    <citation type="submission" date="2021-03" db="EMBL/GenBank/DDBJ databases">
        <title>Paenibacillus artemisicola MWE-103 whole genome sequence.</title>
        <authorList>
            <person name="Ham Y.J."/>
        </authorList>
    </citation>
    <scope>NUCLEOTIDE SEQUENCE [LARGE SCALE GENOMIC DNA]</scope>
    <source>
        <strain evidence="2 3">MWE-103</strain>
    </source>
</reference>